<proteinExistence type="predicted"/>
<name>A0AAV2NJX4_9HYME</name>
<protein>
    <submittedName>
        <fullName evidence="2">Uncharacterized protein</fullName>
    </submittedName>
</protein>
<dbReference type="Proteomes" id="UP001497644">
    <property type="component" value="Chromosome 2"/>
</dbReference>
<evidence type="ECO:0000256" key="1">
    <source>
        <dbReference type="SAM" id="MobiDB-lite"/>
    </source>
</evidence>
<accession>A0AAV2NJX4</accession>
<reference evidence="2" key="1">
    <citation type="submission" date="2024-04" db="EMBL/GenBank/DDBJ databases">
        <authorList>
            <consortium name="Molecular Ecology Group"/>
        </authorList>
    </citation>
    <scope>NUCLEOTIDE SEQUENCE</scope>
</reference>
<dbReference type="AlphaFoldDB" id="A0AAV2NJX4"/>
<evidence type="ECO:0000313" key="2">
    <source>
        <dbReference type="EMBL" id="CAL1680590.1"/>
    </source>
</evidence>
<sequence length="173" mass="19289">MPLSNTSTTKLDNFDGNRRSARRRRLKLADESAGNSLPTFHQVCKANRDPTRSSSFFTRIRCAFTHAHIPKLFAAAKFLSEILYATGKHRHDSRICAQACVLLLPPANKYADVSATAFYSAVKMIKKGIDCPTTLKCWNTYGKAPPPTTSAFCLESMRIPHPPPPSPFPFFSR</sequence>
<gene>
    <name evidence="2" type="ORF">LPLAT_LOCUS6586</name>
</gene>
<organism evidence="2 3">
    <name type="scientific">Lasius platythorax</name>
    <dbReference type="NCBI Taxonomy" id="488582"/>
    <lineage>
        <taxon>Eukaryota</taxon>
        <taxon>Metazoa</taxon>
        <taxon>Ecdysozoa</taxon>
        <taxon>Arthropoda</taxon>
        <taxon>Hexapoda</taxon>
        <taxon>Insecta</taxon>
        <taxon>Pterygota</taxon>
        <taxon>Neoptera</taxon>
        <taxon>Endopterygota</taxon>
        <taxon>Hymenoptera</taxon>
        <taxon>Apocrita</taxon>
        <taxon>Aculeata</taxon>
        <taxon>Formicoidea</taxon>
        <taxon>Formicidae</taxon>
        <taxon>Formicinae</taxon>
        <taxon>Lasius</taxon>
        <taxon>Lasius</taxon>
    </lineage>
</organism>
<evidence type="ECO:0000313" key="3">
    <source>
        <dbReference type="Proteomes" id="UP001497644"/>
    </source>
</evidence>
<dbReference type="EMBL" id="OZ034825">
    <property type="protein sequence ID" value="CAL1680590.1"/>
    <property type="molecule type" value="Genomic_DNA"/>
</dbReference>
<keyword evidence="3" id="KW-1185">Reference proteome</keyword>
<feature type="compositionally biased region" description="Polar residues" evidence="1">
    <location>
        <begin position="1"/>
        <end position="11"/>
    </location>
</feature>
<feature type="region of interest" description="Disordered" evidence="1">
    <location>
        <begin position="1"/>
        <end position="23"/>
    </location>
</feature>